<dbReference type="AlphaFoldDB" id="I4ELH5"/>
<keyword evidence="1" id="KW-1133">Transmembrane helix</keyword>
<dbReference type="Gene3D" id="3.40.50.1010">
    <property type="entry name" value="5'-nuclease"/>
    <property type="match status" value="1"/>
</dbReference>
<feature type="transmembrane region" description="Helical" evidence="1">
    <location>
        <begin position="12"/>
        <end position="32"/>
    </location>
</feature>
<keyword evidence="3" id="KW-1185">Reference proteome</keyword>
<sequence length="168" mass="19242">MNDYAIRLLSKHRGTGLLIDTNILLMLLIGSYNRHMIEQFKRTKQYTIEDYDLAIAVIRRVNNVITLPSILAEVSNLAGQLGGKRSLFECFSAFANWIQQLEEQQIASVDVAQTDEFLRFGLTDASILQVVRTGYLVLTDDFRLSNYMESNKLDVLNFTHLRAPNLER</sequence>
<dbReference type="InterPro" id="IPR059192">
    <property type="entry name" value="PIN_19"/>
</dbReference>
<evidence type="ECO:0000313" key="2">
    <source>
        <dbReference type="EMBL" id="CCF85537.1"/>
    </source>
</evidence>
<gene>
    <name evidence="2" type="ORF">NITHO_5120008</name>
</gene>
<proteinExistence type="predicted"/>
<evidence type="ECO:0008006" key="4">
    <source>
        <dbReference type="Google" id="ProtNLM"/>
    </source>
</evidence>
<dbReference type="EMBL" id="CAGS01000460">
    <property type="protein sequence ID" value="CCF85537.1"/>
    <property type="molecule type" value="Genomic_DNA"/>
</dbReference>
<organism evidence="2 3">
    <name type="scientific">Nitrolancea hollandica Lb</name>
    <dbReference type="NCBI Taxonomy" id="1129897"/>
    <lineage>
        <taxon>Bacteria</taxon>
        <taxon>Pseudomonadati</taxon>
        <taxon>Thermomicrobiota</taxon>
        <taxon>Thermomicrobia</taxon>
        <taxon>Sphaerobacterales</taxon>
        <taxon>Sphaerobacterineae</taxon>
        <taxon>Sphaerobacteraceae</taxon>
        <taxon>Nitrolancea</taxon>
    </lineage>
</organism>
<comment type="caution">
    <text evidence="2">The sequence shown here is derived from an EMBL/GenBank/DDBJ whole genome shotgun (WGS) entry which is preliminary data.</text>
</comment>
<keyword evidence="1" id="KW-0472">Membrane</keyword>
<reference evidence="2 3" key="1">
    <citation type="journal article" date="2012" name="ISME J.">
        <title>Nitrification expanded: discovery, physiology and genomics of a nitrite-oxidizing bacterium from the phylum Chloroflexi.</title>
        <authorList>
            <person name="Sorokin D.Y."/>
            <person name="Lucker S."/>
            <person name="Vejmelkova D."/>
            <person name="Kostrikina N.A."/>
            <person name="Kleerebezem R."/>
            <person name="Rijpstra W.I."/>
            <person name="Damste J.S."/>
            <person name="Le Paslier D."/>
            <person name="Muyzer G."/>
            <person name="Wagner M."/>
            <person name="van Loosdrecht M.C."/>
            <person name="Daims H."/>
        </authorList>
    </citation>
    <scope>NUCLEOTIDE SEQUENCE [LARGE SCALE GENOMIC DNA]</scope>
    <source>
        <strain evidence="3">none</strain>
    </source>
</reference>
<keyword evidence="1" id="KW-0812">Transmembrane</keyword>
<name>I4ELH5_9BACT</name>
<dbReference type="Proteomes" id="UP000004221">
    <property type="component" value="Unassembled WGS sequence"/>
</dbReference>
<protein>
    <recommendedName>
        <fullName evidence="4">PIN domain-containing protein</fullName>
    </recommendedName>
</protein>
<evidence type="ECO:0000313" key="3">
    <source>
        <dbReference type="Proteomes" id="UP000004221"/>
    </source>
</evidence>
<dbReference type="CDD" id="cd18702">
    <property type="entry name" value="PIN_VapC_like"/>
    <property type="match status" value="1"/>
</dbReference>
<accession>I4ELH5</accession>
<evidence type="ECO:0000256" key="1">
    <source>
        <dbReference type="SAM" id="Phobius"/>
    </source>
</evidence>
<dbReference type="OrthoDB" id="6945130at2"/>